<keyword evidence="1" id="KW-0812">Transmembrane</keyword>
<dbReference type="CDD" id="cd07385">
    <property type="entry name" value="MPP_YkuE_C"/>
    <property type="match status" value="1"/>
</dbReference>
<proteinExistence type="predicted"/>
<dbReference type="EMBL" id="JACHOC010000001">
    <property type="protein sequence ID" value="MBB4620609.1"/>
    <property type="molecule type" value="Genomic_DNA"/>
</dbReference>
<accession>A0ABR6KIH4</accession>
<dbReference type="PANTHER" id="PTHR31302:SF0">
    <property type="entry name" value="TRANSMEMBRANE PROTEIN WITH METALLOPHOSPHOESTERASE DOMAIN"/>
    <property type="match status" value="1"/>
</dbReference>
<evidence type="ECO:0000259" key="2">
    <source>
        <dbReference type="Pfam" id="PF00149"/>
    </source>
</evidence>
<evidence type="ECO:0000256" key="1">
    <source>
        <dbReference type="SAM" id="Phobius"/>
    </source>
</evidence>
<keyword evidence="1" id="KW-1133">Transmembrane helix</keyword>
<dbReference type="InterPro" id="IPR029052">
    <property type="entry name" value="Metallo-depent_PP-like"/>
</dbReference>
<dbReference type="Proteomes" id="UP000533637">
    <property type="component" value="Unassembled WGS sequence"/>
</dbReference>
<protein>
    <recommendedName>
        <fullName evidence="2">Calcineurin-like phosphoesterase domain-containing protein</fullName>
    </recommendedName>
</protein>
<evidence type="ECO:0000313" key="3">
    <source>
        <dbReference type="EMBL" id="MBB4620609.1"/>
    </source>
</evidence>
<keyword evidence="4" id="KW-1185">Reference proteome</keyword>
<dbReference type="PANTHER" id="PTHR31302">
    <property type="entry name" value="TRANSMEMBRANE PROTEIN WITH METALLOPHOSPHOESTERASE DOMAIN-RELATED"/>
    <property type="match status" value="1"/>
</dbReference>
<feature type="transmembrane region" description="Helical" evidence="1">
    <location>
        <begin position="36"/>
        <end position="55"/>
    </location>
</feature>
<dbReference type="Gene3D" id="3.60.21.10">
    <property type="match status" value="1"/>
</dbReference>
<evidence type="ECO:0000313" key="4">
    <source>
        <dbReference type="Proteomes" id="UP000533637"/>
    </source>
</evidence>
<dbReference type="InterPro" id="IPR004843">
    <property type="entry name" value="Calcineurin-like_PHP"/>
</dbReference>
<dbReference type="Pfam" id="PF00149">
    <property type="entry name" value="Metallophos"/>
    <property type="match status" value="1"/>
</dbReference>
<feature type="domain" description="Calcineurin-like phosphoesterase" evidence="2">
    <location>
        <begin position="144"/>
        <end position="306"/>
    </location>
</feature>
<sequence>MPTIFIALFCAYFAGNIYIFTRGAQALVAQPFGVKVLLTVLFWSCALSFAVSMLARNVKYPDVLAHTIHEVGTGWLVFTLYMVLFLVAFDIFKLFNGSFKYGFYISLLLTLSLLSYGYYHYQHPKTEVFNIVINKVVNNNSSPIKVVAISDVHLGYGTNKAQLKKYVNMINAEKPDLILIGGDLIDNSVTPLYAENMQEELSQLQAPQGIYMVPGNHEYISGIKKSAEFIRSTPIKLLRDTVITLPNGLQIAGRDDRHNPSRLSLRTLSQNIDPAKPVILLDHQPYDLQETEKASIDLQFSGHTHRGQIWPMSLLTDRLFQQSYGYKQWGNSHIYVSSGLSLWGPPFRIGTNSEMVVFNIAFK</sequence>
<keyword evidence="1" id="KW-0472">Membrane</keyword>
<reference evidence="3 4" key="1">
    <citation type="submission" date="2020-08" db="EMBL/GenBank/DDBJ databases">
        <title>Genomic Encyclopedia of Type Strains, Phase IV (KMG-IV): sequencing the most valuable type-strain genomes for metagenomic binning, comparative biology and taxonomic classification.</title>
        <authorList>
            <person name="Goeker M."/>
        </authorList>
    </citation>
    <scope>NUCLEOTIDE SEQUENCE [LARGE SCALE GENOMIC DNA]</scope>
    <source>
        <strain evidence="3 4">DSM 102983</strain>
    </source>
</reference>
<dbReference type="InterPro" id="IPR051158">
    <property type="entry name" value="Metallophosphoesterase_sf"/>
</dbReference>
<comment type="caution">
    <text evidence="3">The sequence shown here is derived from an EMBL/GenBank/DDBJ whole genome shotgun (WGS) entry which is preliminary data.</text>
</comment>
<organism evidence="3 4">
    <name type="scientific">Parabacteroides faecis</name>
    <dbReference type="NCBI Taxonomy" id="1217282"/>
    <lineage>
        <taxon>Bacteria</taxon>
        <taxon>Pseudomonadati</taxon>
        <taxon>Bacteroidota</taxon>
        <taxon>Bacteroidia</taxon>
        <taxon>Bacteroidales</taxon>
        <taxon>Tannerellaceae</taxon>
        <taxon>Parabacteroides</taxon>
    </lineage>
</organism>
<dbReference type="SUPFAM" id="SSF56300">
    <property type="entry name" value="Metallo-dependent phosphatases"/>
    <property type="match status" value="1"/>
</dbReference>
<name>A0ABR6KIH4_9BACT</name>
<feature type="transmembrane region" description="Helical" evidence="1">
    <location>
        <begin position="101"/>
        <end position="119"/>
    </location>
</feature>
<dbReference type="RefSeq" id="WP_183668747.1">
    <property type="nucleotide sequence ID" value="NZ_BMPB01000010.1"/>
</dbReference>
<gene>
    <name evidence="3" type="ORF">GGQ57_000483</name>
</gene>
<feature type="transmembrane region" description="Helical" evidence="1">
    <location>
        <begin position="75"/>
        <end position="95"/>
    </location>
</feature>